<feature type="chain" id="PRO_5032294594" description="Peptidoglycan binding-like domain-containing protein" evidence="1">
    <location>
        <begin position="23"/>
        <end position="192"/>
    </location>
</feature>
<proteinExistence type="predicted"/>
<dbReference type="EMBL" id="JACHGT010000008">
    <property type="protein sequence ID" value="MBB6036115.1"/>
    <property type="molecule type" value="Genomic_DNA"/>
</dbReference>
<keyword evidence="1" id="KW-0732">Signal</keyword>
<sequence>MRALIKAALTGAVVIMATLAVAAPAEASPAEGMVKANVPGPLSDDWKDEGVVDRNTRAYSAATGLWQAVLWADGAIERDGTRYDESDIDCEFGPNTQAATRNWQSVTGGLAVDGSAGPLTWGRADDNLSLEVIFDDGAWLVRYYGRYAGRSFQLLIEPNNGTSVANAYYTWAWGGTYFYYGSKPSNCSGVPF</sequence>
<dbReference type="AlphaFoldDB" id="A0A841FJU8"/>
<gene>
    <name evidence="2" type="ORF">HNR73_003983</name>
</gene>
<keyword evidence="3" id="KW-1185">Reference proteome</keyword>
<evidence type="ECO:0008006" key="4">
    <source>
        <dbReference type="Google" id="ProtNLM"/>
    </source>
</evidence>
<accession>A0A841FJU8</accession>
<reference evidence="2 3" key="1">
    <citation type="submission" date="2020-08" db="EMBL/GenBank/DDBJ databases">
        <title>Genomic Encyclopedia of Type Strains, Phase IV (KMG-IV): sequencing the most valuable type-strain genomes for metagenomic binning, comparative biology and taxonomic classification.</title>
        <authorList>
            <person name="Goeker M."/>
        </authorList>
    </citation>
    <scope>NUCLEOTIDE SEQUENCE [LARGE SCALE GENOMIC DNA]</scope>
    <source>
        <strain evidence="2 3">YIM 65646</strain>
    </source>
</reference>
<dbReference type="Proteomes" id="UP000548476">
    <property type="component" value="Unassembled WGS sequence"/>
</dbReference>
<comment type="caution">
    <text evidence="2">The sequence shown here is derived from an EMBL/GenBank/DDBJ whole genome shotgun (WGS) entry which is preliminary data.</text>
</comment>
<organism evidence="2 3">
    <name type="scientific">Phytomonospora endophytica</name>
    <dbReference type="NCBI Taxonomy" id="714109"/>
    <lineage>
        <taxon>Bacteria</taxon>
        <taxon>Bacillati</taxon>
        <taxon>Actinomycetota</taxon>
        <taxon>Actinomycetes</taxon>
        <taxon>Micromonosporales</taxon>
        <taxon>Micromonosporaceae</taxon>
        <taxon>Phytomonospora</taxon>
    </lineage>
</organism>
<dbReference type="Gene3D" id="1.10.101.10">
    <property type="entry name" value="PGBD-like superfamily/PGBD"/>
    <property type="match status" value="1"/>
</dbReference>
<evidence type="ECO:0000256" key="1">
    <source>
        <dbReference type="SAM" id="SignalP"/>
    </source>
</evidence>
<evidence type="ECO:0000313" key="3">
    <source>
        <dbReference type="Proteomes" id="UP000548476"/>
    </source>
</evidence>
<protein>
    <recommendedName>
        <fullName evidence="4">Peptidoglycan binding-like domain-containing protein</fullName>
    </recommendedName>
</protein>
<dbReference type="InterPro" id="IPR036366">
    <property type="entry name" value="PGBDSf"/>
</dbReference>
<feature type="signal peptide" evidence="1">
    <location>
        <begin position="1"/>
        <end position="22"/>
    </location>
</feature>
<dbReference type="RefSeq" id="WP_184788954.1">
    <property type="nucleotide sequence ID" value="NZ_BONT01000046.1"/>
</dbReference>
<evidence type="ECO:0000313" key="2">
    <source>
        <dbReference type="EMBL" id="MBB6036115.1"/>
    </source>
</evidence>
<name>A0A841FJU8_9ACTN</name>